<dbReference type="RefSeq" id="WP_281404537.1">
    <property type="nucleotide sequence ID" value="NZ_JABBJJ010000382.1"/>
</dbReference>
<evidence type="ECO:0000313" key="4">
    <source>
        <dbReference type="Proteomes" id="UP000518300"/>
    </source>
</evidence>
<evidence type="ECO:0000259" key="2">
    <source>
        <dbReference type="Pfam" id="PF02954"/>
    </source>
</evidence>
<dbReference type="SUPFAM" id="SSF46689">
    <property type="entry name" value="Homeodomain-like"/>
    <property type="match status" value="1"/>
</dbReference>
<dbReference type="Proteomes" id="UP000518300">
    <property type="component" value="Unassembled WGS sequence"/>
</dbReference>
<accession>A0A848LW97</accession>
<name>A0A848LW97_9BACT</name>
<dbReference type="InterPro" id="IPR002197">
    <property type="entry name" value="HTH_Fis"/>
</dbReference>
<dbReference type="InterPro" id="IPR009057">
    <property type="entry name" value="Homeodomain-like_sf"/>
</dbReference>
<dbReference type="GO" id="GO:0043565">
    <property type="term" value="F:sequence-specific DNA binding"/>
    <property type="evidence" value="ECO:0007669"/>
    <property type="project" value="InterPro"/>
</dbReference>
<feature type="non-terminal residue" evidence="3">
    <location>
        <position position="1"/>
    </location>
</feature>
<evidence type="ECO:0000256" key="1">
    <source>
        <dbReference type="SAM" id="MobiDB-lite"/>
    </source>
</evidence>
<dbReference type="Pfam" id="PF02954">
    <property type="entry name" value="HTH_8"/>
    <property type="match status" value="1"/>
</dbReference>
<dbReference type="EMBL" id="JABBJJ010000382">
    <property type="protein sequence ID" value="NMO22076.1"/>
    <property type="molecule type" value="Genomic_DNA"/>
</dbReference>
<feature type="region of interest" description="Disordered" evidence="1">
    <location>
        <begin position="1"/>
        <end position="24"/>
    </location>
</feature>
<reference evidence="3 4" key="1">
    <citation type="submission" date="2020-04" db="EMBL/GenBank/DDBJ databases">
        <title>Draft genome of Pyxidicoccus fallax type strain.</title>
        <authorList>
            <person name="Whitworth D.E."/>
        </authorList>
    </citation>
    <scope>NUCLEOTIDE SEQUENCE [LARGE SCALE GENOMIC DNA]</scope>
    <source>
        <strain evidence="3 4">DSM 14698</strain>
    </source>
</reference>
<dbReference type="AlphaFoldDB" id="A0A848LW97"/>
<organism evidence="3 4">
    <name type="scientific">Pyxidicoccus fallax</name>
    <dbReference type="NCBI Taxonomy" id="394095"/>
    <lineage>
        <taxon>Bacteria</taxon>
        <taxon>Pseudomonadati</taxon>
        <taxon>Myxococcota</taxon>
        <taxon>Myxococcia</taxon>
        <taxon>Myxococcales</taxon>
        <taxon>Cystobacterineae</taxon>
        <taxon>Myxococcaceae</taxon>
        <taxon>Pyxidicoccus</taxon>
    </lineage>
</organism>
<feature type="domain" description="DNA binding HTH" evidence="2">
    <location>
        <begin position="35"/>
        <end position="75"/>
    </location>
</feature>
<sequence>LTPAHGTPSVAVVEGQGGGPSRVVPATGPTLAQVVEEAERHAITQALERHGVDLARVADELGVSSTTLWRKMKRLNLRPPSETARE</sequence>
<proteinExistence type="predicted"/>
<dbReference type="PRINTS" id="PR01590">
    <property type="entry name" value="HTHFIS"/>
</dbReference>
<protein>
    <submittedName>
        <fullName evidence="3">Sigma-54-dependent Fis family transcriptional regulator</fullName>
    </submittedName>
</protein>
<gene>
    <name evidence="3" type="ORF">HG543_45550</name>
</gene>
<dbReference type="Gene3D" id="1.10.10.60">
    <property type="entry name" value="Homeodomain-like"/>
    <property type="match status" value="1"/>
</dbReference>
<evidence type="ECO:0000313" key="3">
    <source>
        <dbReference type="EMBL" id="NMO22076.1"/>
    </source>
</evidence>
<keyword evidence="4" id="KW-1185">Reference proteome</keyword>
<comment type="caution">
    <text evidence="3">The sequence shown here is derived from an EMBL/GenBank/DDBJ whole genome shotgun (WGS) entry which is preliminary data.</text>
</comment>